<sequence>MWPTLIASTGTKAPSKNEEEKPEDGVKLVNVERQETSRSTPIFKYVPKSRRKEGEAPFREYSPLEGSSSKTMINDENLQTLKQNAMIPLSTTNHHRKSKPSLQKFVAASENEDEASTKGRFDPNAYKLLSKSGYDFEKPIPMGKVIEAAPYGLNETQMKLYEQGNECQVMKVGVGYIPSMPVRISARRRVKQESSTYVTADLIEGEGENEKTSVFSRITGHVAKGSVFDRISGLKVQKHHVTVEEYPYSDTEVEVGETPKTLEDGGQATIDDRKEINLGTDEDSRPVFVSALLTDQEQTEYVQLLSDYKDVFAWSYKEMPGLSPKVAVHRLAIKKGVSPKKQPRRRFRPELLPEIEAEVNKLIDVDFIREVKYPT</sequence>
<dbReference type="Proteomes" id="UP001443914">
    <property type="component" value="Unassembled WGS sequence"/>
</dbReference>
<keyword evidence="3" id="KW-1185">Reference proteome</keyword>
<feature type="compositionally biased region" description="Basic and acidic residues" evidence="1">
    <location>
        <begin position="15"/>
        <end position="25"/>
    </location>
</feature>
<feature type="region of interest" description="Disordered" evidence="1">
    <location>
        <begin position="1"/>
        <end position="25"/>
    </location>
</feature>
<dbReference type="EMBL" id="JBDFQZ010000004">
    <property type="protein sequence ID" value="KAK9732869.1"/>
    <property type="molecule type" value="Genomic_DNA"/>
</dbReference>
<dbReference type="Gene3D" id="3.10.10.10">
    <property type="entry name" value="HIV Type 1 Reverse Transcriptase, subunit A, domain 1"/>
    <property type="match status" value="1"/>
</dbReference>
<feature type="compositionally biased region" description="Polar residues" evidence="1">
    <location>
        <begin position="65"/>
        <end position="74"/>
    </location>
</feature>
<comment type="caution">
    <text evidence="2">The sequence shown here is derived from an EMBL/GenBank/DDBJ whole genome shotgun (WGS) entry which is preliminary data.</text>
</comment>
<reference evidence="2" key="1">
    <citation type="submission" date="2024-03" db="EMBL/GenBank/DDBJ databases">
        <title>WGS assembly of Saponaria officinalis var. Norfolk2.</title>
        <authorList>
            <person name="Jenkins J."/>
            <person name="Shu S."/>
            <person name="Grimwood J."/>
            <person name="Barry K."/>
            <person name="Goodstein D."/>
            <person name="Schmutz J."/>
            <person name="Leebens-Mack J."/>
            <person name="Osbourn A."/>
        </authorList>
    </citation>
    <scope>NUCLEOTIDE SEQUENCE [LARGE SCALE GENOMIC DNA]</scope>
    <source>
        <strain evidence="2">JIC</strain>
    </source>
</reference>
<feature type="region of interest" description="Disordered" evidence="1">
    <location>
        <begin position="47"/>
        <end position="74"/>
    </location>
</feature>
<accession>A0AAW1LH98</accession>
<evidence type="ECO:0000313" key="3">
    <source>
        <dbReference type="Proteomes" id="UP001443914"/>
    </source>
</evidence>
<proteinExistence type="predicted"/>
<protein>
    <submittedName>
        <fullName evidence="2">Uncharacterized protein</fullName>
    </submittedName>
</protein>
<dbReference type="AlphaFoldDB" id="A0AAW1LH98"/>
<feature type="compositionally biased region" description="Polar residues" evidence="1">
    <location>
        <begin position="1"/>
        <end position="14"/>
    </location>
</feature>
<evidence type="ECO:0000313" key="2">
    <source>
        <dbReference type="EMBL" id="KAK9732869.1"/>
    </source>
</evidence>
<gene>
    <name evidence="2" type="ORF">RND81_04G028600</name>
</gene>
<name>A0AAW1LH98_SAPOF</name>
<evidence type="ECO:0000256" key="1">
    <source>
        <dbReference type="SAM" id="MobiDB-lite"/>
    </source>
</evidence>
<organism evidence="2 3">
    <name type="scientific">Saponaria officinalis</name>
    <name type="common">Common soapwort</name>
    <name type="synonym">Lychnis saponaria</name>
    <dbReference type="NCBI Taxonomy" id="3572"/>
    <lineage>
        <taxon>Eukaryota</taxon>
        <taxon>Viridiplantae</taxon>
        <taxon>Streptophyta</taxon>
        <taxon>Embryophyta</taxon>
        <taxon>Tracheophyta</taxon>
        <taxon>Spermatophyta</taxon>
        <taxon>Magnoliopsida</taxon>
        <taxon>eudicotyledons</taxon>
        <taxon>Gunneridae</taxon>
        <taxon>Pentapetalae</taxon>
        <taxon>Caryophyllales</taxon>
        <taxon>Caryophyllaceae</taxon>
        <taxon>Caryophylleae</taxon>
        <taxon>Saponaria</taxon>
    </lineage>
</organism>